<dbReference type="Gene3D" id="3.40.50.720">
    <property type="entry name" value="NAD(P)-binding Rossmann-like Domain"/>
    <property type="match status" value="1"/>
</dbReference>
<dbReference type="InterPro" id="IPR036291">
    <property type="entry name" value="NAD(P)-bd_dom_sf"/>
</dbReference>
<gene>
    <name evidence="2" type="ORF">Q0S36_09290</name>
</gene>
<organism evidence="2 3">
    <name type="scientific">Stenotrophomonas indicatrix</name>
    <dbReference type="NCBI Taxonomy" id="2045451"/>
    <lineage>
        <taxon>Bacteria</taxon>
        <taxon>Pseudomonadati</taxon>
        <taxon>Pseudomonadota</taxon>
        <taxon>Gammaproteobacteria</taxon>
        <taxon>Lysobacterales</taxon>
        <taxon>Lysobacteraceae</taxon>
        <taxon>Stenotrophomonas</taxon>
    </lineage>
</organism>
<sequence>MASRSDGAPKTVLVTGASGFTGRYMVQALESRNYSVISLASAVGLPDGAPQSQAGVAHVKRADLRDLRALTRVMDEVRPDHVIHLAALAYVAHGQVDDFYQVNLMGTRNLLQAMQDAGHQPSSVLLASSANVYGNAYEGEISESFAPRPANDYAVSKLAMEHVAGLWSEKLPLIIARPFNYTGVGQEEKYLIPKIVSHFLRRDTEIELGNIDVWRDFGDVRAVVDAYAQLIALPLASLTTVNVCSGHSHSLREIVDLCRQITGQDISIKINPAFVRSNEVRVLRGSNDRLRHLIGDWQSPPIQQTLEWMLRTQ</sequence>
<dbReference type="InterPro" id="IPR016040">
    <property type="entry name" value="NAD(P)-bd_dom"/>
</dbReference>
<dbReference type="EC" id="4.2.1.47" evidence="2"/>
<dbReference type="SUPFAM" id="SSF51735">
    <property type="entry name" value="NAD(P)-binding Rossmann-fold domains"/>
    <property type="match status" value="1"/>
</dbReference>
<evidence type="ECO:0000259" key="1">
    <source>
        <dbReference type="Pfam" id="PF16363"/>
    </source>
</evidence>
<dbReference type="Proteomes" id="UP001174315">
    <property type="component" value="Unassembled WGS sequence"/>
</dbReference>
<dbReference type="Pfam" id="PF16363">
    <property type="entry name" value="GDP_Man_Dehyd"/>
    <property type="match status" value="1"/>
</dbReference>
<proteinExistence type="predicted"/>
<dbReference type="RefSeq" id="WP_099841859.1">
    <property type="nucleotide sequence ID" value="NZ_CBCSJV010000032.1"/>
</dbReference>
<accession>A0ABT8QDV6</accession>
<comment type="caution">
    <text evidence="2">The sequence shown here is derived from an EMBL/GenBank/DDBJ whole genome shotgun (WGS) entry which is preliminary data.</text>
</comment>
<keyword evidence="3" id="KW-1185">Reference proteome</keyword>
<dbReference type="EMBL" id="JAUKNN010000018">
    <property type="protein sequence ID" value="MDN8669524.1"/>
    <property type="molecule type" value="Genomic_DNA"/>
</dbReference>
<keyword evidence="2" id="KW-0456">Lyase</keyword>
<dbReference type="GO" id="GO:0008446">
    <property type="term" value="F:GDP-mannose 4,6-dehydratase activity"/>
    <property type="evidence" value="ECO:0007669"/>
    <property type="project" value="UniProtKB-EC"/>
</dbReference>
<name>A0ABT8QDV6_9GAMM</name>
<feature type="domain" description="NAD(P)-binding" evidence="1">
    <location>
        <begin position="13"/>
        <end position="295"/>
    </location>
</feature>
<protein>
    <submittedName>
        <fullName evidence="2">GDP-mannose 4,6-dehydratase</fullName>
        <ecNumber evidence="2">4.2.1.47</ecNumber>
    </submittedName>
</protein>
<reference evidence="2" key="1">
    <citation type="submission" date="2023-07" db="EMBL/GenBank/DDBJ databases">
        <title>Stenotrophomonas isolates from soil.</title>
        <authorList>
            <person name="Sharma V."/>
            <person name="Zur-Pinska J."/>
            <person name="Hay A.G."/>
        </authorList>
    </citation>
    <scope>NUCLEOTIDE SEQUENCE</scope>
    <source>
        <strain evidence="2">C2</strain>
    </source>
</reference>
<dbReference type="Gene3D" id="3.90.25.10">
    <property type="entry name" value="UDP-galactose 4-epimerase, domain 1"/>
    <property type="match status" value="1"/>
</dbReference>
<evidence type="ECO:0000313" key="3">
    <source>
        <dbReference type="Proteomes" id="UP001174315"/>
    </source>
</evidence>
<evidence type="ECO:0000313" key="2">
    <source>
        <dbReference type="EMBL" id="MDN8669524.1"/>
    </source>
</evidence>
<dbReference type="PANTHER" id="PTHR43000">
    <property type="entry name" value="DTDP-D-GLUCOSE 4,6-DEHYDRATASE-RELATED"/>
    <property type="match status" value="1"/>
</dbReference>